<name>T1FIC8_HELRO</name>
<evidence type="ECO:0000313" key="3">
    <source>
        <dbReference type="EnsemblMetazoa" id="HelroP182563"/>
    </source>
</evidence>
<dbReference type="InParanoid" id="T1FIC8"/>
<dbReference type="EnsemblMetazoa" id="HelroT182563">
    <property type="protein sequence ID" value="HelroP182563"/>
    <property type="gene ID" value="HelroG182563"/>
</dbReference>
<reference evidence="3" key="3">
    <citation type="submission" date="2015-06" db="UniProtKB">
        <authorList>
            <consortium name="EnsemblMetazoa"/>
        </authorList>
    </citation>
    <scope>IDENTIFICATION</scope>
</reference>
<evidence type="ECO:0000313" key="2">
    <source>
        <dbReference type="EMBL" id="ESN90856.1"/>
    </source>
</evidence>
<dbReference type="InterPro" id="IPR016186">
    <property type="entry name" value="C-type_lectin-like/link_sf"/>
</dbReference>
<reference evidence="4" key="1">
    <citation type="submission" date="2012-12" db="EMBL/GenBank/DDBJ databases">
        <authorList>
            <person name="Hellsten U."/>
            <person name="Grimwood J."/>
            <person name="Chapman J.A."/>
            <person name="Shapiro H."/>
            <person name="Aerts A."/>
            <person name="Otillar R.P."/>
            <person name="Terry A.Y."/>
            <person name="Boore J.L."/>
            <person name="Simakov O."/>
            <person name="Marletaz F."/>
            <person name="Cho S.-J."/>
            <person name="Edsinger-Gonzales E."/>
            <person name="Havlak P."/>
            <person name="Kuo D.-H."/>
            <person name="Larsson T."/>
            <person name="Lv J."/>
            <person name="Arendt D."/>
            <person name="Savage R."/>
            <person name="Osoegawa K."/>
            <person name="de Jong P."/>
            <person name="Lindberg D.R."/>
            <person name="Seaver E.C."/>
            <person name="Weisblat D.A."/>
            <person name="Putnam N.H."/>
            <person name="Grigoriev I.V."/>
            <person name="Rokhsar D.S."/>
        </authorList>
    </citation>
    <scope>NUCLEOTIDE SEQUENCE</scope>
</reference>
<reference evidence="2 4" key="2">
    <citation type="journal article" date="2013" name="Nature">
        <title>Insights into bilaterian evolution from three spiralian genomes.</title>
        <authorList>
            <person name="Simakov O."/>
            <person name="Marletaz F."/>
            <person name="Cho S.J."/>
            <person name="Edsinger-Gonzales E."/>
            <person name="Havlak P."/>
            <person name="Hellsten U."/>
            <person name="Kuo D.H."/>
            <person name="Larsson T."/>
            <person name="Lv J."/>
            <person name="Arendt D."/>
            <person name="Savage R."/>
            <person name="Osoegawa K."/>
            <person name="de Jong P."/>
            <person name="Grimwood J."/>
            <person name="Chapman J.A."/>
            <person name="Shapiro H."/>
            <person name="Aerts A."/>
            <person name="Otillar R.P."/>
            <person name="Terry A.Y."/>
            <person name="Boore J.L."/>
            <person name="Grigoriev I.V."/>
            <person name="Lindberg D.R."/>
            <person name="Seaver E.C."/>
            <person name="Weisblat D.A."/>
            <person name="Putnam N.H."/>
            <person name="Rokhsar D.S."/>
        </authorList>
    </citation>
    <scope>NUCLEOTIDE SEQUENCE</scope>
</reference>
<dbReference type="KEGG" id="hro:HELRODRAFT_182563"/>
<dbReference type="EMBL" id="AMQM01008254">
    <property type="status" value="NOT_ANNOTATED_CDS"/>
    <property type="molecule type" value="Genomic_DNA"/>
</dbReference>
<dbReference type="CTD" id="20208577"/>
<feature type="compositionally biased region" description="Low complexity" evidence="1">
    <location>
        <begin position="141"/>
        <end position="164"/>
    </location>
</feature>
<dbReference type="Gene3D" id="3.10.100.10">
    <property type="entry name" value="Mannose-Binding Protein A, subunit A"/>
    <property type="match status" value="1"/>
</dbReference>
<dbReference type="HOGENOM" id="CLU_496351_0_0_1"/>
<dbReference type="AlphaFoldDB" id="T1FIC8"/>
<dbReference type="Proteomes" id="UP000015101">
    <property type="component" value="Unassembled WGS sequence"/>
</dbReference>
<keyword evidence="4" id="KW-1185">Reference proteome</keyword>
<evidence type="ECO:0000313" key="4">
    <source>
        <dbReference type="Proteomes" id="UP000015101"/>
    </source>
</evidence>
<sequence>MVLEIRSPENLTTTDGILHGIFGVYRTWLNIRVVSASELYWVFDGRPVPADFIPMDNDDINNFDDDINNFDDDINSYGDDITAANSSLNISILFLIFIFINSGCDYCPLIFTIKELPLKIDLNKNGTVLLYLTSATTELTSSSSSSSSFSSSSSSSPSSSSLSSENEFCSNGYCFSYEEGRIGDLSSGQAYCRSKGRSILEIRTPELQKSFFQITQNLKFPYPFGFYWLNIYRINDKLYWASDGSEVKTTYFSEANNVTLNAGTLAADIYCTSSDKKCTWRERFSRAFCNYFICYNRTTISRTSTPTSHFHGEYCTNGYCFSYEKGRNGDLKSGQAFCNSHNKSLLEIRSKIIQEDFHDILQILIPGFTYGLFGLNAYRVNDKLFWASDNSPVTKYYFQDEILAVALGFNAGSDVDCTCVRASCYQNIQTWISFSSCQASCSSVNMTVLEVRSPENMTTINEIVHKTFGNTYKHSSNYRSIFVCCISIAVNHINNNVNHINVINNPQLQHQMWSSYGFQRFEPCGFLECALFSYLSNARPGKRHQEIIF</sequence>
<proteinExistence type="predicted"/>
<dbReference type="EMBL" id="AMQM01008253">
    <property type="status" value="NOT_ANNOTATED_CDS"/>
    <property type="molecule type" value="Genomic_DNA"/>
</dbReference>
<dbReference type="EMBL" id="AMQM01008252">
    <property type="status" value="NOT_ANNOTATED_CDS"/>
    <property type="molecule type" value="Genomic_DNA"/>
</dbReference>
<dbReference type="EMBL" id="AMQM01008251">
    <property type="status" value="NOT_ANNOTATED_CDS"/>
    <property type="molecule type" value="Genomic_DNA"/>
</dbReference>
<accession>T1FIC8</accession>
<evidence type="ECO:0008006" key="5">
    <source>
        <dbReference type="Google" id="ProtNLM"/>
    </source>
</evidence>
<dbReference type="InterPro" id="IPR016187">
    <property type="entry name" value="CTDL_fold"/>
</dbReference>
<organism evidence="3 4">
    <name type="scientific">Helobdella robusta</name>
    <name type="common">Californian leech</name>
    <dbReference type="NCBI Taxonomy" id="6412"/>
    <lineage>
        <taxon>Eukaryota</taxon>
        <taxon>Metazoa</taxon>
        <taxon>Spiralia</taxon>
        <taxon>Lophotrochozoa</taxon>
        <taxon>Annelida</taxon>
        <taxon>Clitellata</taxon>
        <taxon>Hirudinea</taxon>
        <taxon>Rhynchobdellida</taxon>
        <taxon>Glossiphoniidae</taxon>
        <taxon>Helobdella</taxon>
    </lineage>
</organism>
<dbReference type="SUPFAM" id="SSF56436">
    <property type="entry name" value="C-type lectin-like"/>
    <property type="match status" value="2"/>
</dbReference>
<dbReference type="EMBL" id="KB097744">
    <property type="protein sequence ID" value="ESN90856.1"/>
    <property type="molecule type" value="Genomic_DNA"/>
</dbReference>
<feature type="region of interest" description="Disordered" evidence="1">
    <location>
        <begin position="140"/>
        <end position="165"/>
    </location>
</feature>
<dbReference type="RefSeq" id="XP_009031059.1">
    <property type="nucleotide sequence ID" value="XM_009032811.1"/>
</dbReference>
<protein>
    <recommendedName>
        <fullName evidence="5">C-type lectin domain-containing protein</fullName>
    </recommendedName>
</protein>
<gene>
    <name evidence="3" type="primary">20208577</name>
    <name evidence="2" type="ORF">HELRODRAFT_182563</name>
</gene>
<evidence type="ECO:0000256" key="1">
    <source>
        <dbReference type="SAM" id="MobiDB-lite"/>
    </source>
</evidence>
<dbReference type="GeneID" id="20208577"/>